<dbReference type="SUPFAM" id="SSF55874">
    <property type="entry name" value="ATPase domain of HSP90 chaperone/DNA topoisomerase II/histidine kinase"/>
    <property type="match status" value="1"/>
</dbReference>
<dbReference type="InterPro" id="IPR036890">
    <property type="entry name" value="HATPase_C_sf"/>
</dbReference>
<reference evidence="4 5" key="1">
    <citation type="journal article" date="2006" name="Proc. Natl. Acad. Sci. U.S.A.">
        <title>Evolution of sensory complexity recorded in a myxobacterial genome.</title>
        <authorList>
            <person name="Goldman B.S."/>
            <person name="Nierman W.C."/>
            <person name="Kaiser D."/>
            <person name="Slater S.C."/>
            <person name="Durkin A.S."/>
            <person name="Eisen J.A."/>
            <person name="Ronning C.M."/>
            <person name="Barbazuk W.B."/>
            <person name="Blanchard M."/>
            <person name="Field C."/>
            <person name="Halling C."/>
            <person name="Hinkle G."/>
            <person name="Iartchuk O."/>
            <person name="Kim H.S."/>
            <person name="Mackenzie C."/>
            <person name="Madupu R."/>
            <person name="Miller N."/>
            <person name="Shvartsbeyn A."/>
            <person name="Sullivan S.A."/>
            <person name="Vaudin M."/>
            <person name="Wiegand R."/>
            <person name="Kaplan H.B."/>
        </authorList>
    </citation>
    <scope>NUCLEOTIDE SEQUENCE [LARGE SCALE GENOMIC DNA]</scope>
    <source>
        <strain evidence="5">DK1622</strain>
    </source>
</reference>
<evidence type="ECO:0000259" key="3">
    <source>
        <dbReference type="Pfam" id="PF13581"/>
    </source>
</evidence>
<evidence type="ECO:0000256" key="2">
    <source>
        <dbReference type="SAM" id="MobiDB-lite"/>
    </source>
</evidence>
<dbReference type="InterPro" id="IPR050267">
    <property type="entry name" value="Anti-sigma-factor_SerPK"/>
</dbReference>
<name>Q1D8Q7_MYXXD</name>
<keyword evidence="5" id="KW-1185">Reference proteome</keyword>
<dbReference type="AlphaFoldDB" id="Q1D8Q7"/>
<dbReference type="GO" id="GO:0004674">
    <property type="term" value="F:protein serine/threonine kinase activity"/>
    <property type="evidence" value="ECO:0007669"/>
    <property type="project" value="UniProtKB-KW"/>
</dbReference>
<dbReference type="EMBL" id="CP000113">
    <property type="protein sequence ID" value="ABF90979.1"/>
    <property type="molecule type" value="Genomic_DNA"/>
</dbReference>
<dbReference type="Gene3D" id="3.30.565.10">
    <property type="entry name" value="Histidine kinase-like ATPase, C-terminal domain"/>
    <property type="match status" value="1"/>
</dbReference>
<dbReference type="InterPro" id="IPR003594">
    <property type="entry name" value="HATPase_dom"/>
</dbReference>
<dbReference type="Pfam" id="PF13581">
    <property type="entry name" value="HATPase_c_2"/>
    <property type="match status" value="1"/>
</dbReference>
<keyword evidence="1" id="KW-0808">Transferase</keyword>
<dbReference type="PANTHER" id="PTHR35526">
    <property type="entry name" value="ANTI-SIGMA-F FACTOR RSBW-RELATED"/>
    <property type="match status" value="1"/>
</dbReference>
<dbReference type="OrthoDB" id="5383070at2"/>
<dbReference type="PANTHER" id="PTHR35526:SF3">
    <property type="entry name" value="ANTI-SIGMA-F FACTOR RSBW"/>
    <property type="match status" value="1"/>
</dbReference>
<feature type="compositionally biased region" description="Basic and acidic residues" evidence="2">
    <location>
        <begin position="92"/>
        <end position="103"/>
    </location>
</feature>
<gene>
    <name evidence="4" type="ordered locus">MXAN_2749</name>
</gene>
<dbReference type="eggNOG" id="COG2172">
    <property type="taxonomic scope" value="Bacteria"/>
</dbReference>
<dbReference type="KEGG" id="mxa:MXAN_2749"/>
<dbReference type="HOGENOM" id="CLU_144137_0_0_7"/>
<accession>Q1D8Q7</accession>
<sequence>MVLVSPMLSEVEPMFSIEIRLRSDAAVAAALSRRYAREHGLTAQASAEVAVVVSELATNLARHAGGRGWVELWLEAEWLFIRSRDRGPGMEDPSRFFAGREGRPSPLPGDSLGEGGAAVRRLTDDVQVANREGGGFEVLARKRVVVQAKRRHG</sequence>
<dbReference type="Proteomes" id="UP000002402">
    <property type="component" value="Chromosome"/>
</dbReference>
<evidence type="ECO:0000313" key="4">
    <source>
        <dbReference type="EMBL" id="ABF90979.1"/>
    </source>
</evidence>
<dbReference type="EnsemblBacteria" id="ABF90979">
    <property type="protein sequence ID" value="ABF90979"/>
    <property type="gene ID" value="MXAN_2749"/>
</dbReference>
<feature type="region of interest" description="Disordered" evidence="2">
    <location>
        <begin position="92"/>
        <end position="116"/>
    </location>
</feature>
<keyword evidence="1" id="KW-0723">Serine/threonine-protein kinase</keyword>
<evidence type="ECO:0000256" key="1">
    <source>
        <dbReference type="ARBA" id="ARBA00022527"/>
    </source>
</evidence>
<organism evidence="4 5">
    <name type="scientific">Myxococcus xanthus (strain DK1622)</name>
    <dbReference type="NCBI Taxonomy" id="246197"/>
    <lineage>
        <taxon>Bacteria</taxon>
        <taxon>Pseudomonadati</taxon>
        <taxon>Myxococcota</taxon>
        <taxon>Myxococcia</taxon>
        <taxon>Myxococcales</taxon>
        <taxon>Cystobacterineae</taxon>
        <taxon>Myxococcaceae</taxon>
        <taxon>Myxococcus</taxon>
    </lineage>
</organism>
<dbReference type="STRING" id="246197.MXAN_2749"/>
<keyword evidence="1" id="KW-0418">Kinase</keyword>
<feature type="domain" description="Histidine kinase/HSP90-like ATPase" evidence="3">
    <location>
        <begin position="27"/>
        <end position="140"/>
    </location>
</feature>
<evidence type="ECO:0000313" key="5">
    <source>
        <dbReference type="Proteomes" id="UP000002402"/>
    </source>
</evidence>
<proteinExistence type="predicted"/>
<protein>
    <submittedName>
        <fullName evidence="4">ATPase</fullName>
    </submittedName>
</protein>